<sequence>MACRAHPGLGPRRAAPGLARRRGTPVPGHPDRGDDDRGGRVGEPPAGPLPGGTAAPAAARSTAGARRADARTTQHHRRPDPAHHDHPGHGGERHRTAPGRARLPAQPARRRRGPQRRLRRRHHHRRRRGQRPTGSRPGPGRRDARGLSGRGDLLHPGGRGQAAPARDRPRRAAGLRATAPRAAVHPAAAGGAAPDGPPPGDRAGSGRRVRGGDPLGPPAAQGAARGRVRRGGRRARQHRCRPAAECLPGGPATPGRGDRGRHVIFEPTWLVTATFAADAVRRREPHRAAHLAHVRGLLADGTALIAGARADLSASVLVLRAPDAAAARALVEHDPYWRHRVWAALDIVDYLAATPQSLGRS</sequence>
<dbReference type="Gene3D" id="3.30.70.1060">
    <property type="entry name" value="Dimeric alpha+beta barrel"/>
    <property type="match status" value="1"/>
</dbReference>
<gene>
    <name evidence="4" type="ORF">D0Q02_05515</name>
</gene>
<name>A0A372G3B1_9ACTN</name>
<reference evidence="4 5" key="1">
    <citation type="submission" date="2018-08" db="EMBL/GenBank/DDBJ databases">
        <title>Verrucosispora craniellae sp. nov., isolated from a marine sponge in the South China Sea.</title>
        <authorList>
            <person name="Li L."/>
            <person name="Lin H.W."/>
        </authorList>
    </citation>
    <scope>NUCLEOTIDE SEQUENCE [LARGE SCALE GENOMIC DNA]</scope>
    <source>
        <strain evidence="4 5">LHW63014</strain>
    </source>
</reference>
<feature type="compositionally biased region" description="Basic residues" evidence="2">
    <location>
        <begin position="108"/>
        <end position="130"/>
    </location>
</feature>
<comment type="similarity">
    <text evidence="1">Belongs to the YciI family.</text>
</comment>
<evidence type="ECO:0000256" key="1">
    <source>
        <dbReference type="ARBA" id="ARBA00007689"/>
    </source>
</evidence>
<feature type="compositionally biased region" description="Low complexity" evidence="2">
    <location>
        <begin position="51"/>
        <end position="65"/>
    </location>
</feature>
<feature type="compositionally biased region" description="Low complexity" evidence="2">
    <location>
        <begin position="1"/>
        <end position="18"/>
    </location>
</feature>
<dbReference type="AlphaFoldDB" id="A0A372G3B1"/>
<comment type="caution">
    <text evidence="4">The sequence shown here is derived from an EMBL/GenBank/DDBJ whole genome shotgun (WGS) entry which is preliminary data.</text>
</comment>
<dbReference type="EMBL" id="QVFU01000003">
    <property type="protein sequence ID" value="RFS47458.1"/>
    <property type="molecule type" value="Genomic_DNA"/>
</dbReference>
<dbReference type="InterPro" id="IPR005545">
    <property type="entry name" value="YCII"/>
</dbReference>
<feature type="compositionally biased region" description="Basic and acidic residues" evidence="2">
    <location>
        <begin position="29"/>
        <end position="40"/>
    </location>
</feature>
<proteinExistence type="inferred from homology"/>
<feature type="compositionally biased region" description="Low complexity" evidence="2">
    <location>
        <begin position="98"/>
        <end position="107"/>
    </location>
</feature>
<feature type="compositionally biased region" description="Low complexity" evidence="2">
    <location>
        <begin position="174"/>
        <end position="194"/>
    </location>
</feature>
<evidence type="ECO:0000313" key="4">
    <source>
        <dbReference type="EMBL" id="RFS47458.1"/>
    </source>
</evidence>
<feature type="domain" description="YCII-related" evidence="3">
    <location>
        <begin position="269"/>
        <end position="349"/>
    </location>
</feature>
<feature type="region of interest" description="Disordered" evidence="2">
    <location>
        <begin position="1"/>
        <end position="260"/>
    </location>
</feature>
<dbReference type="InterPro" id="IPR051807">
    <property type="entry name" value="Sec-metab_biosynth-assoc"/>
</dbReference>
<dbReference type="SUPFAM" id="SSF54909">
    <property type="entry name" value="Dimeric alpha+beta barrel"/>
    <property type="match status" value="1"/>
</dbReference>
<feature type="compositionally biased region" description="Basic residues" evidence="2">
    <location>
        <begin position="226"/>
        <end position="241"/>
    </location>
</feature>
<protein>
    <recommendedName>
        <fullName evidence="3">YCII-related domain-containing protein</fullName>
    </recommendedName>
</protein>
<accession>A0A372G3B1</accession>
<dbReference type="Proteomes" id="UP000262621">
    <property type="component" value="Unassembled WGS sequence"/>
</dbReference>
<feature type="compositionally biased region" description="Basic and acidic residues" evidence="2">
    <location>
        <begin position="79"/>
        <end position="95"/>
    </location>
</feature>
<evidence type="ECO:0000256" key="2">
    <source>
        <dbReference type="SAM" id="MobiDB-lite"/>
    </source>
</evidence>
<dbReference type="PANTHER" id="PTHR33606:SF3">
    <property type="entry name" value="PROTEIN YCII"/>
    <property type="match status" value="1"/>
</dbReference>
<dbReference type="Pfam" id="PF03795">
    <property type="entry name" value="YCII"/>
    <property type="match status" value="1"/>
</dbReference>
<organism evidence="4 5">
    <name type="scientific">Micromonospora craniellae</name>
    <dbReference type="NCBI Taxonomy" id="2294034"/>
    <lineage>
        <taxon>Bacteria</taxon>
        <taxon>Bacillati</taxon>
        <taxon>Actinomycetota</taxon>
        <taxon>Actinomycetes</taxon>
        <taxon>Micromonosporales</taxon>
        <taxon>Micromonosporaceae</taxon>
        <taxon>Micromonospora</taxon>
    </lineage>
</organism>
<dbReference type="InterPro" id="IPR011008">
    <property type="entry name" value="Dimeric_a/b-barrel"/>
</dbReference>
<evidence type="ECO:0000313" key="5">
    <source>
        <dbReference type="Proteomes" id="UP000262621"/>
    </source>
</evidence>
<keyword evidence="5" id="KW-1185">Reference proteome</keyword>
<evidence type="ECO:0000259" key="3">
    <source>
        <dbReference type="Pfam" id="PF03795"/>
    </source>
</evidence>
<dbReference type="PANTHER" id="PTHR33606">
    <property type="entry name" value="PROTEIN YCII"/>
    <property type="match status" value="1"/>
</dbReference>